<evidence type="ECO:0000259" key="1">
    <source>
        <dbReference type="Pfam" id="PF03544"/>
    </source>
</evidence>
<organism evidence="2 3">
    <name type="scientific">Pseudofulvimonas gallinarii</name>
    <dbReference type="NCBI Taxonomy" id="634155"/>
    <lineage>
        <taxon>Bacteria</taxon>
        <taxon>Pseudomonadati</taxon>
        <taxon>Pseudomonadota</taxon>
        <taxon>Gammaproteobacteria</taxon>
        <taxon>Lysobacterales</taxon>
        <taxon>Rhodanobacteraceae</taxon>
        <taxon>Pseudofulvimonas</taxon>
    </lineage>
</organism>
<proteinExistence type="predicted"/>
<dbReference type="SUPFAM" id="SSF74653">
    <property type="entry name" value="TolA/TonB C-terminal domain"/>
    <property type="match status" value="1"/>
</dbReference>
<gene>
    <name evidence="2" type="ORF">EDC25_11616</name>
</gene>
<dbReference type="EMBL" id="SMAF01000016">
    <property type="protein sequence ID" value="TCS96162.1"/>
    <property type="molecule type" value="Genomic_DNA"/>
</dbReference>
<name>A0A4R3L977_9GAMM</name>
<dbReference type="InterPro" id="IPR037682">
    <property type="entry name" value="TonB_C"/>
</dbReference>
<evidence type="ECO:0000313" key="3">
    <source>
        <dbReference type="Proteomes" id="UP000294599"/>
    </source>
</evidence>
<reference evidence="2 3" key="1">
    <citation type="submission" date="2019-03" db="EMBL/GenBank/DDBJ databases">
        <title>Genomic Encyclopedia of Type Strains, Phase IV (KMG-IV): sequencing the most valuable type-strain genomes for metagenomic binning, comparative biology and taxonomic classification.</title>
        <authorList>
            <person name="Goeker M."/>
        </authorList>
    </citation>
    <scope>NUCLEOTIDE SEQUENCE [LARGE SCALE GENOMIC DNA]</scope>
    <source>
        <strain evidence="2 3">DSM 21944</strain>
    </source>
</reference>
<keyword evidence="3" id="KW-1185">Reference proteome</keyword>
<dbReference type="AlphaFoldDB" id="A0A4R3L977"/>
<evidence type="ECO:0000313" key="2">
    <source>
        <dbReference type="EMBL" id="TCS96162.1"/>
    </source>
</evidence>
<protein>
    <submittedName>
        <fullName evidence="2">TonB-like protein</fullName>
    </submittedName>
</protein>
<accession>A0A4R3L977</accession>
<feature type="domain" description="TonB C-terminal" evidence="1">
    <location>
        <begin position="4"/>
        <end position="59"/>
    </location>
</feature>
<dbReference type="Pfam" id="PF03544">
    <property type="entry name" value="TonB_C"/>
    <property type="match status" value="1"/>
</dbReference>
<dbReference type="Gene3D" id="3.30.1150.10">
    <property type="match status" value="1"/>
</dbReference>
<comment type="caution">
    <text evidence="2">The sequence shown here is derived from an EMBL/GenBank/DDBJ whole genome shotgun (WGS) entry which is preliminary data.</text>
</comment>
<dbReference type="Proteomes" id="UP000294599">
    <property type="component" value="Unassembled WGS sequence"/>
</dbReference>
<sequence>MCLWIAPDGSVSRAEPAESSQAHRSLVNAATRSVLEWKFEPEQVDGQPVEGSTLTSVGFCILPRSSACFPTETAASDVLAADGDSIVMQTAMVVRLLTEVNGRVLRGD</sequence>
<dbReference type="RefSeq" id="WP_240639667.1">
    <property type="nucleotide sequence ID" value="NZ_JBHLWF010000019.1"/>
</dbReference>
<dbReference type="GO" id="GO:0055085">
    <property type="term" value="P:transmembrane transport"/>
    <property type="evidence" value="ECO:0007669"/>
    <property type="project" value="InterPro"/>
</dbReference>